<keyword evidence="3" id="KW-0408">Iron</keyword>
<dbReference type="Pfam" id="PF00355">
    <property type="entry name" value="Rieske"/>
    <property type="match status" value="1"/>
</dbReference>
<dbReference type="OrthoDB" id="4494979at2"/>
<dbReference type="Proteomes" id="UP000293952">
    <property type="component" value="Unassembled WGS sequence"/>
</dbReference>
<evidence type="ECO:0000256" key="2">
    <source>
        <dbReference type="ARBA" id="ARBA00022723"/>
    </source>
</evidence>
<organism evidence="6 7">
    <name type="scientific">Brumimicrobium glaciale</name>
    <dbReference type="NCBI Taxonomy" id="200475"/>
    <lineage>
        <taxon>Bacteria</taxon>
        <taxon>Pseudomonadati</taxon>
        <taxon>Bacteroidota</taxon>
        <taxon>Flavobacteriia</taxon>
        <taxon>Flavobacteriales</taxon>
        <taxon>Crocinitomicaceae</taxon>
        <taxon>Brumimicrobium</taxon>
    </lineage>
</organism>
<proteinExistence type="predicted"/>
<dbReference type="RefSeq" id="WP_130093307.1">
    <property type="nucleotide sequence ID" value="NZ_SETE01000003.1"/>
</dbReference>
<evidence type="ECO:0000313" key="7">
    <source>
        <dbReference type="Proteomes" id="UP000293952"/>
    </source>
</evidence>
<dbReference type="GO" id="GO:0046872">
    <property type="term" value="F:metal ion binding"/>
    <property type="evidence" value="ECO:0007669"/>
    <property type="project" value="UniProtKB-KW"/>
</dbReference>
<keyword evidence="2" id="KW-0479">Metal-binding</keyword>
<reference evidence="6 7" key="1">
    <citation type="submission" date="2019-02" db="EMBL/GenBank/DDBJ databases">
        <title>Genome sequence of the sea-ice species Brumimicrobium glaciale.</title>
        <authorList>
            <person name="Bowman J.P."/>
        </authorList>
    </citation>
    <scope>NUCLEOTIDE SEQUENCE [LARGE SCALE GENOMIC DNA]</scope>
    <source>
        <strain evidence="6 7">IC156</strain>
    </source>
</reference>
<evidence type="ECO:0000256" key="4">
    <source>
        <dbReference type="ARBA" id="ARBA00023014"/>
    </source>
</evidence>
<evidence type="ECO:0000256" key="3">
    <source>
        <dbReference type="ARBA" id="ARBA00023004"/>
    </source>
</evidence>
<dbReference type="EMBL" id="SETE01000003">
    <property type="protein sequence ID" value="RYM33866.1"/>
    <property type="molecule type" value="Genomic_DNA"/>
</dbReference>
<dbReference type="InterPro" id="IPR036922">
    <property type="entry name" value="Rieske_2Fe-2S_sf"/>
</dbReference>
<evidence type="ECO:0000259" key="5">
    <source>
        <dbReference type="PROSITE" id="PS51296"/>
    </source>
</evidence>
<dbReference type="Gene3D" id="2.102.10.10">
    <property type="entry name" value="Rieske [2Fe-2S] iron-sulphur domain"/>
    <property type="match status" value="1"/>
</dbReference>
<keyword evidence="1" id="KW-0001">2Fe-2S</keyword>
<dbReference type="GO" id="GO:0051537">
    <property type="term" value="F:2 iron, 2 sulfur cluster binding"/>
    <property type="evidence" value="ECO:0007669"/>
    <property type="project" value="UniProtKB-KW"/>
</dbReference>
<evidence type="ECO:0000313" key="6">
    <source>
        <dbReference type="EMBL" id="RYM33866.1"/>
    </source>
</evidence>
<keyword evidence="4" id="KW-0411">Iron-sulfur</keyword>
<dbReference type="AlphaFoldDB" id="A0A4V1WFP0"/>
<sequence>MGFEFTHRANLNPTKFTYLSFMFSDKTRKYHLADTREEFLKNFPESKELTKTFPFGEVLFVLKEDEIYAFINNCPHQDQKMQGCTIHDGRVTCPVHKYKFDVETGRGHGLYLDFYPLEEDEDGFFLLRTYFSWFGE</sequence>
<accession>A0A4V1WFP0</accession>
<protein>
    <submittedName>
        <fullName evidence="6">Rieske (2Fe-2S) protein</fullName>
    </submittedName>
</protein>
<keyword evidence="7" id="KW-1185">Reference proteome</keyword>
<dbReference type="PROSITE" id="PS51296">
    <property type="entry name" value="RIESKE"/>
    <property type="match status" value="1"/>
</dbReference>
<dbReference type="InterPro" id="IPR017941">
    <property type="entry name" value="Rieske_2Fe-2S"/>
</dbReference>
<dbReference type="SUPFAM" id="SSF50022">
    <property type="entry name" value="ISP domain"/>
    <property type="match status" value="1"/>
</dbReference>
<name>A0A4V1WFP0_9FLAO</name>
<dbReference type="CDD" id="cd03467">
    <property type="entry name" value="Rieske"/>
    <property type="match status" value="1"/>
</dbReference>
<evidence type="ECO:0000256" key="1">
    <source>
        <dbReference type="ARBA" id="ARBA00022714"/>
    </source>
</evidence>
<comment type="caution">
    <text evidence="6">The sequence shown here is derived from an EMBL/GenBank/DDBJ whole genome shotgun (WGS) entry which is preliminary data.</text>
</comment>
<gene>
    <name evidence="6" type="ORF">ERX46_07840</name>
</gene>
<feature type="domain" description="Rieske" evidence="5">
    <location>
        <begin position="58"/>
        <end position="126"/>
    </location>
</feature>